<gene>
    <name evidence="1" type="ORF">B1199_05590</name>
</gene>
<dbReference type="RefSeq" id="WP_086743094.1">
    <property type="nucleotide sequence ID" value="NZ_MWPV01000001.1"/>
</dbReference>
<protein>
    <submittedName>
        <fullName evidence="1">Uncharacterized protein</fullName>
    </submittedName>
</protein>
<organism evidence="1 2">
    <name type="scientific">Pseudoalteromonas ulvae</name>
    <dbReference type="NCBI Taxonomy" id="107327"/>
    <lineage>
        <taxon>Bacteria</taxon>
        <taxon>Pseudomonadati</taxon>
        <taxon>Pseudomonadota</taxon>
        <taxon>Gammaproteobacteria</taxon>
        <taxon>Alteromonadales</taxon>
        <taxon>Pseudoalteromonadaceae</taxon>
        <taxon>Pseudoalteromonas</taxon>
    </lineage>
</organism>
<reference evidence="1 2" key="1">
    <citation type="submission" date="2017-02" db="EMBL/GenBank/DDBJ databases">
        <title>Pseudoalteromonas ulvae TC14 Genome.</title>
        <authorList>
            <person name="Molmeret M."/>
        </authorList>
    </citation>
    <scope>NUCLEOTIDE SEQUENCE [LARGE SCALE GENOMIC DNA]</scope>
    <source>
        <strain evidence="1">TC14</strain>
    </source>
</reference>
<dbReference type="Proteomes" id="UP000194841">
    <property type="component" value="Unassembled WGS sequence"/>
</dbReference>
<accession>A0A244CVW2</accession>
<dbReference type="PROSITE" id="PS51257">
    <property type="entry name" value="PROKAR_LIPOPROTEIN"/>
    <property type="match status" value="1"/>
</dbReference>
<keyword evidence="2" id="KW-1185">Reference proteome</keyword>
<proteinExistence type="predicted"/>
<dbReference type="AlphaFoldDB" id="A0A244CVW2"/>
<dbReference type="EMBL" id="MWPV01000001">
    <property type="protein sequence ID" value="OUL59704.1"/>
    <property type="molecule type" value="Genomic_DNA"/>
</dbReference>
<evidence type="ECO:0000313" key="2">
    <source>
        <dbReference type="Proteomes" id="UP000194841"/>
    </source>
</evidence>
<evidence type="ECO:0000313" key="1">
    <source>
        <dbReference type="EMBL" id="OUL59704.1"/>
    </source>
</evidence>
<comment type="caution">
    <text evidence="1">The sequence shown here is derived from an EMBL/GenBank/DDBJ whole genome shotgun (WGS) entry which is preliminary data.</text>
</comment>
<sequence>MQRVLFYLLSGLILLGCEPAPSNTEQFSSCQPNQLCNYSGGISLSLDKPEVHPETPFNLLLTLPEDWQVKNAKMTGVEMYMGMIPVFFEQNGNQWHAQTMVGACSSANMMWQLSITLEHHIHSSDAELKEVLYFIRVPNQ</sequence>
<name>A0A244CVW2_PSEDV</name>
<dbReference type="OrthoDB" id="6238758at2"/>